<organism evidence="4 5">
    <name type="scientific">Paenibacillus hunanensis</name>
    <dbReference type="NCBI Taxonomy" id="539262"/>
    <lineage>
        <taxon>Bacteria</taxon>
        <taxon>Bacillati</taxon>
        <taxon>Bacillota</taxon>
        <taxon>Bacilli</taxon>
        <taxon>Bacillales</taxon>
        <taxon>Paenibacillaceae</taxon>
        <taxon>Paenibacillus</taxon>
    </lineage>
</organism>
<sequence length="253" mass="29837">MAEWIISHMPQHSAYLEPFMGSGAVLFNKPPVSLETVNDLDGDIVNLFSVIRDHPEELARLVEYTPYSRQEYYRSYDYTDDITDLERARLFMVRCWMARGARSSDRNGWRHVIDHNGPRPVRQWNDVPQKIMQITERLKSIQIEQQPAVKLVERYKHPDYLIYADPPYVLETRKGRIYKHEMNDNDHVELLDALDAHPGPVLLSGYDHPLYNDRLRHWSREERIVQAEAGQKRIEVLWINPNATEQVGQMKLF</sequence>
<dbReference type="Gene3D" id="3.40.50.150">
    <property type="entry name" value="Vaccinia Virus protein VP39"/>
    <property type="match status" value="2"/>
</dbReference>
<dbReference type="InterPro" id="IPR012263">
    <property type="entry name" value="M_m6A_EcoRV"/>
</dbReference>
<dbReference type="GO" id="GO:0032259">
    <property type="term" value="P:methylation"/>
    <property type="evidence" value="ECO:0007669"/>
    <property type="project" value="UniProtKB-KW"/>
</dbReference>
<dbReference type="GO" id="GO:0009007">
    <property type="term" value="F:site-specific DNA-methyltransferase (adenine-specific) activity"/>
    <property type="evidence" value="ECO:0007669"/>
    <property type="project" value="UniProtKB-EC"/>
</dbReference>
<evidence type="ECO:0000256" key="2">
    <source>
        <dbReference type="ARBA" id="ARBA00022679"/>
    </source>
</evidence>
<dbReference type="Proteomes" id="UP001185028">
    <property type="component" value="Unassembled WGS sequence"/>
</dbReference>
<dbReference type="PANTHER" id="PTHR30481">
    <property type="entry name" value="DNA ADENINE METHYLASE"/>
    <property type="match status" value="1"/>
</dbReference>
<gene>
    <name evidence="4" type="ORF">JOC58_001397</name>
</gene>
<dbReference type="PANTHER" id="PTHR30481:SF4">
    <property type="entry name" value="SITE-SPECIFIC DNA-METHYLTRANSFERASE (ADENINE-SPECIFIC)"/>
    <property type="match status" value="1"/>
</dbReference>
<evidence type="ECO:0000256" key="1">
    <source>
        <dbReference type="ARBA" id="ARBA00022603"/>
    </source>
</evidence>
<keyword evidence="3" id="KW-0949">S-adenosyl-L-methionine</keyword>
<name>A0ABU1IW78_9BACL</name>
<evidence type="ECO:0000313" key="5">
    <source>
        <dbReference type="Proteomes" id="UP001185028"/>
    </source>
</evidence>
<proteinExistence type="predicted"/>
<accession>A0ABU1IW78</accession>
<keyword evidence="1 4" id="KW-0489">Methyltransferase</keyword>
<dbReference type="Pfam" id="PF02086">
    <property type="entry name" value="MethyltransfD12"/>
    <property type="match status" value="1"/>
</dbReference>
<evidence type="ECO:0000256" key="3">
    <source>
        <dbReference type="ARBA" id="ARBA00022691"/>
    </source>
</evidence>
<keyword evidence="2 4" id="KW-0808">Transferase</keyword>
<dbReference type="EMBL" id="JAVDQH010000004">
    <property type="protein sequence ID" value="MDR6243510.1"/>
    <property type="molecule type" value="Genomic_DNA"/>
</dbReference>
<dbReference type="InterPro" id="IPR012327">
    <property type="entry name" value="MeTrfase_D12"/>
</dbReference>
<keyword evidence="5" id="KW-1185">Reference proteome</keyword>
<dbReference type="InterPro" id="IPR029063">
    <property type="entry name" value="SAM-dependent_MTases_sf"/>
</dbReference>
<dbReference type="SUPFAM" id="SSF53335">
    <property type="entry name" value="S-adenosyl-L-methionine-dependent methyltransferases"/>
    <property type="match status" value="1"/>
</dbReference>
<dbReference type="PIRSF" id="PIRSF000398">
    <property type="entry name" value="M_m6A_EcoRV"/>
    <property type="match status" value="1"/>
</dbReference>
<dbReference type="EC" id="2.1.1.72" evidence="4"/>
<evidence type="ECO:0000313" key="4">
    <source>
        <dbReference type="EMBL" id="MDR6243510.1"/>
    </source>
</evidence>
<dbReference type="PRINTS" id="PR00505">
    <property type="entry name" value="D12N6MTFRASE"/>
</dbReference>
<protein>
    <submittedName>
        <fullName evidence="4">DNA adenine methylase</fullName>
        <ecNumber evidence="4">2.1.1.72</ecNumber>
    </submittedName>
</protein>
<comment type="caution">
    <text evidence="4">The sequence shown here is derived from an EMBL/GenBank/DDBJ whole genome shotgun (WGS) entry which is preliminary data.</text>
</comment>
<reference evidence="4 5" key="1">
    <citation type="submission" date="2023-07" db="EMBL/GenBank/DDBJ databases">
        <title>Genomic Encyclopedia of Type Strains, Phase IV (KMG-IV): sequencing the most valuable type-strain genomes for metagenomic binning, comparative biology and taxonomic classification.</title>
        <authorList>
            <person name="Goeker M."/>
        </authorList>
    </citation>
    <scope>NUCLEOTIDE SEQUENCE [LARGE SCALE GENOMIC DNA]</scope>
    <source>
        <strain evidence="4 5">DSM 22170</strain>
    </source>
</reference>